<dbReference type="OrthoDB" id="9809695at2"/>
<dbReference type="Proteomes" id="UP000295444">
    <property type="component" value="Unassembled WGS sequence"/>
</dbReference>
<dbReference type="Pfam" id="PF07978">
    <property type="entry name" value="NIPSNAP"/>
    <property type="match status" value="1"/>
</dbReference>
<gene>
    <name evidence="2" type="ORF">EV186_11174</name>
</gene>
<dbReference type="SUPFAM" id="SSF54909">
    <property type="entry name" value="Dimeric alpha+beta barrel"/>
    <property type="match status" value="1"/>
</dbReference>
<name>A0A4V3CXE4_LABRH</name>
<dbReference type="AlphaFoldDB" id="A0A4V3CXE4"/>
<evidence type="ECO:0000313" key="2">
    <source>
        <dbReference type="EMBL" id="TDP89948.1"/>
    </source>
</evidence>
<sequence length="108" mass="12076">MLLELREYIAEPGRAADLHARFANHTMALFAKHDMEVAGFWADAEDDGRIIYLLRFADEAAKKAAWDAFKADPEWQRVKAASEENGPILAELNSTTLAAVPYWPGEQA</sequence>
<evidence type="ECO:0000259" key="1">
    <source>
        <dbReference type="Pfam" id="PF07978"/>
    </source>
</evidence>
<protein>
    <submittedName>
        <fullName evidence="2">NIPSNAP protein</fullName>
    </submittedName>
</protein>
<dbReference type="RefSeq" id="WP_133854224.1">
    <property type="nucleotide sequence ID" value="NZ_SNXZ01000011.1"/>
</dbReference>
<dbReference type="EMBL" id="SNXZ01000011">
    <property type="protein sequence ID" value="TDP89948.1"/>
    <property type="molecule type" value="Genomic_DNA"/>
</dbReference>
<comment type="caution">
    <text evidence="2">The sequence shown here is derived from an EMBL/GenBank/DDBJ whole genome shotgun (WGS) entry which is preliminary data.</text>
</comment>
<reference evidence="2 3" key="1">
    <citation type="submission" date="2019-03" db="EMBL/GenBank/DDBJ databases">
        <title>Genomic Encyclopedia of Type Strains, Phase IV (KMG-IV): sequencing the most valuable type-strain genomes for metagenomic binning, comparative biology and taxonomic classification.</title>
        <authorList>
            <person name="Goeker M."/>
        </authorList>
    </citation>
    <scope>NUCLEOTIDE SEQUENCE [LARGE SCALE GENOMIC DNA]</scope>
    <source>
        <strain evidence="2 3">DSM 45361</strain>
    </source>
</reference>
<proteinExistence type="predicted"/>
<keyword evidence="3" id="KW-1185">Reference proteome</keyword>
<accession>A0A4V3CXE4</accession>
<dbReference type="InterPro" id="IPR011008">
    <property type="entry name" value="Dimeric_a/b-barrel"/>
</dbReference>
<organism evidence="2 3">
    <name type="scientific">Labedaea rhizosphaerae</name>
    <dbReference type="NCBI Taxonomy" id="598644"/>
    <lineage>
        <taxon>Bacteria</taxon>
        <taxon>Bacillati</taxon>
        <taxon>Actinomycetota</taxon>
        <taxon>Actinomycetes</taxon>
        <taxon>Pseudonocardiales</taxon>
        <taxon>Pseudonocardiaceae</taxon>
        <taxon>Labedaea</taxon>
    </lineage>
</organism>
<dbReference type="InterPro" id="IPR012577">
    <property type="entry name" value="NIPSNAP"/>
</dbReference>
<evidence type="ECO:0000313" key="3">
    <source>
        <dbReference type="Proteomes" id="UP000295444"/>
    </source>
</evidence>
<dbReference type="Gene3D" id="3.30.70.100">
    <property type="match status" value="1"/>
</dbReference>
<feature type="domain" description="NIPSNAP" evidence="1">
    <location>
        <begin position="4"/>
        <end position="102"/>
    </location>
</feature>